<dbReference type="Proteomes" id="UP000190285">
    <property type="component" value="Unassembled WGS sequence"/>
</dbReference>
<gene>
    <name evidence="2" type="ORF">SAMN02194393_00997</name>
</gene>
<feature type="domain" description="DUF4130" evidence="1">
    <location>
        <begin position="85"/>
        <end position="243"/>
    </location>
</feature>
<sequence>MLHYIFDGSFDGLLTSIYEAYYRKEKPEKILSEEDYQESLLIEKIHIDTDVEKAKKVYNSIKTKISNRALQNVFYTYLSEEKDLGTWIYQYLRLGWKIGNNIDYNMADDRVLRIYKTRRKVERERHLLLGLIRFRRLESNVYYAPIEPQFNTVGLLAPHFVKRLSDQNWVIHDVKRKIGAAYNGREWIIRDIDLKDKLRLKEDELIFQNLWKEYYKSIAIKNRINHKLQKRCMPMKYWRYLVEKN</sequence>
<evidence type="ECO:0000313" key="3">
    <source>
        <dbReference type="Proteomes" id="UP000190285"/>
    </source>
</evidence>
<organism evidence="2 3">
    <name type="scientific">Maledivibacter halophilus</name>
    <dbReference type="NCBI Taxonomy" id="36842"/>
    <lineage>
        <taxon>Bacteria</taxon>
        <taxon>Bacillati</taxon>
        <taxon>Bacillota</taxon>
        <taxon>Clostridia</taxon>
        <taxon>Peptostreptococcales</taxon>
        <taxon>Caminicellaceae</taxon>
        <taxon>Maledivibacter</taxon>
    </lineage>
</organism>
<evidence type="ECO:0000259" key="1">
    <source>
        <dbReference type="Pfam" id="PF13566"/>
    </source>
</evidence>
<accession>A0A1T5J852</accession>
<keyword evidence="3" id="KW-1185">Reference proteome</keyword>
<dbReference type="RefSeq" id="WP_079489817.1">
    <property type="nucleotide sequence ID" value="NZ_FUZT01000002.1"/>
</dbReference>
<dbReference type="AlphaFoldDB" id="A0A1T5J852"/>
<dbReference type="STRING" id="36842.SAMN02194393_00997"/>
<dbReference type="EMBL" id="FUZT01000002">
    <property type="protein sequence ID" value="SKC47620.1"/>
    <property type="molecule type" value="Genomic_DNA"/>
</dbReference>
<reference evidence="2 3" key="1">
    <citation type="submission" date="2017-02" db="EMBL/GenBank/DDBJ databases">
        <authorList>
            <person name="Peterson S.W."/>
        </authorList>
    </citation>
    <scope>NUCLEOTIDE SEQUENCE [LARGE SCALE GENOMIC DNA]</scope>
    <source>
        <strain evidence="2 3">M1</strain>
    </source>
</reference>
<dbReference type="OrthoDB" id="5290748at2"/>
<proteinExistence type="predicted"/>
<name>A0A1T5J852_9FIRM</name>
<evidence type="ECO:0000313" key="2">
    <source>
        <dbReference type="EMBL" id="SKC47620.1"/>
    </source>
</evidence>
<dbReference type="InterPro" id="IPR025404">
    <property type="entry name" value="DUF4130"/>
</dbReference>
<dbReference type="InterPro" id="IPR023875">
    <property type="entry name" value="DNA_repair_put"/>
</dbReference>
<dbReference type="Pfam" id="PF13566">
    <property type="entry name" value="DUF4130"/>
    <property type="match status" value="1"/>
</dbReference>
<dbReference type="NCBIfam" id="TIGR03915">
    <property type="entry name" value="SAM_7_link_chp"/>
    <property type="match status" value="1"/>
</dbReference>
<protein>
    <submittedName>
        <fullName evidence="2">Probable DNA metabolism protein</fullName>
    </submittedName>
</protein>